<dbReference type="STRING" id="343013.SAMN04489707_101232"/>
<dbReference type="EMBL" id="FPBX01000012">
    <property type="protein sequence ID" value="SFU63576.1"/>
    <property type="molecule type" value="Genomic_DNA"/>
</dbReference>
<evidence type="ECO:0000256" key="3">
    <source>
        <dbReference type="ARBA" id="ARBA00022692"/>
    </source>
</evidence>
<evidence type="ECO:0000256" key="5">
    <source>
        <dbReference type="ARBA" id="ARBA00023136"/>
    </source>
</evidence>
<keyword evidence="2" id="KW-1003">Cell membrane</keyword>
<keyword evidence="5 6" id="KW-0472">Membrane</keyword>
<feature type="transmembrane region" description="Helical" evidence="6">
    <location>
        <begin position="251"/>
        <end position="272"/>
    </location>
</feature>
<gene>
    <name evidence="7" type="ORF">SAMN04489707_101232</name>
</gene>
<dbReference type="PANTHER" id="PTHR10010:SF46">
    <property type="entry name" value="SODIUM-DEPENDENT PHOSPHATE TRANSPORT PROTEIN 2B"/>
    <property type="match status" value="1"/>
</dbReference>
<dbReference type="GO" id="GO:0005436">
    <property type="term" value="F:sodium:phosphate symporter activity"/>
    <property type="evidence" value="ECO:0007669"/>
    <property type="project" value="InterPro"/>
</dbReference>
<dbReference type="Proteomes" id="UP000183656">
    <property type="component" value="Unassembled WGS sequence"/>
</dbReference>
<dbReference type="OrthoDB" id="9763003at2"/>
<feature type="transmembrane region" description="Helical" evidence="6">
    <location>
        <begin position="141"/>
        <end position="159"/>
    </location>
</feature>
<dbReference type="AlphaFoldDB" id="A0A1I7HSY5"/>
<keyword evidence="8" id="KW-1185">Reference proteome</keyword>
<evidence type="ECO:0000256" key="1">
    <source>
        <dbReference type="ARBA" id="ARBA00004651"/>
    </source>
</evidence>
<name>A0A1I7HSY5_9BURK</name>
<accession>A0A1I7HSY5</accession>
<feature type="transmembrane region" description="Helical" evidence="6">
    <location>
        <begin position="71"/>
        <end position="94"/>
    </location>
</feature>
<evidence type="ECO:0000256" key="6">
    <source>
        <dbReference type="SAM" id="Phobius"/>
    </source>
</evidence>
<feature type="transmembrane region" description="Helical" evidence="6">
    <location>
        <begin position="6"/>
        <end position="32"/>
    </location>
</feature>
<evidence type="ECO:0000313" key="7">
    <source>
        <dbReference type="EMBL" id="SFU63576.1"/>
    </source>
</evidence>
<feature type="transmembrane region" description="Helical" evidence="6">
    <location>
        <begin position="44"/>
        <end position="65"/>
    </location>
</feature>
<dbReference type="RefSeq" id="WP_054255318.1">
    <property type="nucleotide sequence ID" value="NZ_CYIG01000006.1"/>
</dbReference>
<dbReference type="GO" id="GO:0044341">
    <property type="term" value="P:sodium-dependent phosphate transport"/>
    <property type="evidence" value="ECO:0007669"/>
    <property type="project" value="InterPro"/>
</dbReference>
<proteinExistence type="predicted"/>
<evidence type="ECO:0000256" key="4">
    <source>
        <dbReference type="ARBA" id="ARBA00022989"/>
    </source>
</evidence>
<dbReference type="NCBIfam" id="NF037997">
    <property type="entry name" value="Na_Pi_symport"/>
    <property type="match status" value="1"/>
</dbReference>
<comment type="subcellular location">
    <subcellularLocation>
        <location evidence="1">Cell membrane</location>
        <topology evidence="1">Multi-pass membrane protein</topology>
    </subcellularLocation>
</comment>
<feature type="transmembrane region" description="Helical" evidence="6">
    <location>
        <begin position="106"/>
        <end position="129"/>
    </location>
</feature>
<reference evidence="7 8" key="1">
    <citation type="submission" date="2016-10" db="EMBL/GenBank/DDBJ databases">
        <authorList>
            <person name="de Groot N.N."/>
        </authorList>
    </citation>
    <scope>NUCLEOTIDE SEQUENCE [LARGE SCALE GENOMIC DNA]</scope>
    <source>
        <strain evidence="7 8">R-24608</strain>
    </source>
</reference>
<dbReference type="Pfam" id="PF02690">
    <property type="entry name" value="Na_Pi_cotrans"/>
    <property type="match status" value="2"/>
</dbReference>
<keyword evidence="4 6" id="KW-1133">Transmembrane helix</keyword>
<feature type="transmembrane region" description="Helical" evidence="6">
    <location>
        <begin position="180"/>
        <end position="206"/>
    </location>
</feature>
<dbReference type="GO" id="GO:0005886">
    <property type="term" value="C:plasma membrane"/>
    <property type="evidence" value="ECO:0007669"/>
    <property type="project" value="UniProtKB-SubCell"/>
</dbReference>
<dbReference type="PANTHER" id="PTHR10010">
    <property type="entry name" value="SOLUTE CARRIER FAMILY 34 SODIUM PHOSPHATE , MEMBER 2-RELATED"/>
    <property type="match status" value="1"/>
</dbReference>
<keyword evidence="3 6" id="KW-0812">Transmembrane</keyword>
<sequence length="577" mass="59190">MSTTATPLLAAGTLLGGIGLFLLGMTMLTNGLKLAAGRALERILAAWTRTPLHGLVTGVALTALVQSSTAMTVAAIGFVNAGLLSFSSALWVVFGSNLGSSVTGWLVAWLGFSVKADAFALPFIGLGMGLYISGNGTRRGALGQAIAGFGVLFLGIELLRQGFSGLGPQALPALASDLQGLALAVLIGLGMTVVLQASSATLAVVLTAVAGGSLAVEVGAAMVIGANVGTTLTGILAAIQATANARRLAAAHVLFNVVTAVVALALLGPLLALIDTVGQWLTGHSDAVTQLVIFHTAFNLLGVLLMWPLAKPLARFLLARFRSAEEDEARARFLDRNVSAVPALALQALRREMTRVGHLAMQLAADATRLAPPWPAPAAQAGAQLARQLQTLEQLLQQVGTFVSDVSRQALSRDVAEQMPELLRIAGYYDTLARVMAQAGQQVLRTPRTQALEAGHASPLDALAPACAAALAFFEAADPQAAVPESSPGASDALAAVDAAHAIFDATYEDAKAALLRAGALGQLEVAAVHEWAGLLGDMRRAVEQGHKAAARLAMLPPLLPLPNGSAEAPIPSPAGQ</sequence>
<protein>
    <submittedName>
        <fullName evidence="7">Phosphate:Na+ symporter</fullName>
    </submittedName>
</protein>
<organism evidence="7 8">
    <name type="scientific">Paenacidovorax caeni</name>
    <dbReference type="NCBI Taxonomy" id="343013"/>
    <lineage>
        <taxon>Bacteria</taxon>
        <taxon>Pseudomonadati</taxon>
        <taxon>Pseudomonadota</taxon>
        <taxon>Betaproteobacteria</taxon>
        <taxon>Burkholderiales</taxon>
        <taxon>Comamonadaceae</taxon>
        <taxon>Paenacidovorax</taxon>
    </lineage>
</organism>
<dbReference type="InterPro" id="IPR003841">
    <property type="entry name" value="Na/Pi_transpt"/>
</dbReference>
<evidence type="ECO:0000313" key="8">
    <source>
        <dbReference type="Proteomes" id="UP000183656"/>
    </source>
</evidence>
<evidence type="ECO:0000256" key="2">
    <source>
        <dbReference type="ARBA" id="ARBA00022475"/>
    </source>
</evidence>
<feature type="transmembrane region" description="Helical" evidence="6">
    <location>
        <begin position="292"/>
        <end position="310"/>
    </location>
</feature>